<evidence type="ECO:0000313" key="2">
    <source>
        <dbReference type="EMBL" id="VDB99086.1"/>
    </source>
</evidence>
<keyword evidence="1" id="KW-1133">Transmembrane helix</keyword>
<name>A0AAQ2ZF07_OENOE</name>
<evidence type="ECO:0000256" key="1">
    <source>
        <dbReference type="SAM" id="Phobius"/>
    </source>
</evidence>
<dbReference type="RefSeq" id="WP_243114821.1">
    <property type="nucleotide sequence ID" value="NZ_LR031358.1"/>
</dbReference>
<reference evidence="2 3" key="1">
    <citation type="submission" date="2018-08" db="EMBL/GenBank/DDBJ databases">
        <authorList>
            <person name="Lorentzen P. G. S. M."/>
        </authorList>
    </citation>
    <scope>NUCLEOTIDE SEQUENCE [LARGE SCALE GENOMIC DNA]</scope>
    <source>
        <strain evidence="2 3">CRBO_1381</strain>
    </source>
</reference>
<dbReference type="Proteomes" id="UP000294726">
    <property type="component" value="Chromosome"/>
</dbReference>
<dbReference type="EMBL" id="LR031358">
    <property type="protein sequence ID" value="VDB99086.1"/>
    <property type="molecule type" value="Genomic_DNA"/>
</dbReference>
<organism evidence="2 3">
    <name type="scientific">Oenococcus oeni</name>
    <name type="common">Leuconostoc oenos</name>
    <dbReference type="NCBI Taxonomy" id="1247"/>
    <lineage>
        <taxon>Bacteria</taxon>
        <taxon>Bacillati</taxon>
        <taxon>Bacillota</taxon>
        <taxon>Bacilli</taxon>
        <taxon>Lactobacillales</taxon>
        <taxon>Lactobacillaceae</taxon>
        <taxon>Oenococcus</taxon>
    </lineage>
</organism>
<proteinExistence type="predicted"/>
<evidence type="ECO:0008006" key="4">
    <source>
        <dbReference type="Google" id="ProtNLM"/>
    </source>
</evidence>
<sequence>MIIIISLICIIGIILLALLGNIPHRITIGAILIITLLASQTLLIADTHYHWGTELKVTSFKKTIYPLVNFPRSNHILVYQNINQGKEQKQIYVYKSSAQSHKSQTTYSNGITVKLLINQSQKNASRIKSVSQYRYTNKADQILFAGIINNHQIKKNTVSFVLPRNWFVISKTNLVKAGKDIKKNTKKTVSKQLKDYLQEHPKEATNKSSIQREENELLKKYTKKTLVKYSKN</sequence>
<accession>A0AAQ2ZF07</accession>
<keyword evidence="1" id="KW-0472">Membrane</keyword>
<protein>
    <recommendedName>
        <fullName evidence="4">DUF4811 domain-containing protein</fullName>
    </recommendedName>
</protein>
<keyword evidence="1" id="KW-0812">Transmembrane</keyword>
<feature type="transmembrane region" description="Helical" evidence="1">
    <location>
        <begin position="5"/>
        <end position="22"/>
    </location>
</feature>
<gene>
    <name evidence="2" type="ORF">OENI_1714</name>
</gene>
<dbReference type="AlphaFoldDB" id="A0AAQ2ZF07"/>
<dbReference type="InterPro" id="IPR032083">
    <property type="entry name" value="DUF4811"/>
</dbReference>
<dbReference type="Pfam" id="PF16069">
    <property type="entry name" value="DUF4811"/>
    <property type="match status" value="1"/>
</dbReference>
<evidence type="ECO:0000313" key="3">
    <source>
        <dbReference type="Proteomes" id="UP000294726"/>
    </source>
</evidence>